<evidence type="ECO:0000313" key="2">
    <source>
        <dbReference type="Proteomes" id="UP000294882"/>
    </source>
</evidence>
<reference evidence="1 2" key="1">
    <citation type="submission" date="2019-03" db="EMBL/GenBank/DDBJ databases">
        <title>Genomic Encyclopedia of Archaeal and Bacterial Type Strains, Phase II (KMG-II): from individual species to whole genera.</title>
        <authorList>
            <person name="Goeker M."/>
        </authorList>
    </citation>
    <scope>NUCLEOTIDE SEQUENCE [LARGE SCALE GENOMIC DNA]</scope>
    <source>
        <strain evidence="1 2">ATCC 25591</strain>
    </source>
</reference>
<dbReference type="AlphaFoldDB" id="A0A4R7TZK0"/>
<organism evidence="1 2">
    <name type="scientific">Metamycoplasma hyosynoviae</name>
    <dbReference type="NCBI Taxonomy" id="29559"/>
    <lineage>
        <taxon>Bacteria</taxon>
        <taxon>Bacillati</taxon>
        <taxon>Mycoplasmatota</taxon>
        <taxon>Mycoplasmoidales</taxon>
        <taxon>Metamycoplasmataceae</taxon>
        <taxon>Metamycoplasma</taxon>
    </lineage>
</organism>
<protein>
    <submittedName>
        <fullName evidence="1">Lipopolysaccharide cholinephosphotransferase</fullName>
    </submittedName>
</protein>
<evidence type="ECO:0000313" key="1">
    <source>
        <dbReference type="EMBL" id="TDU98154.1"/>
    </source>
</evidence>
<dbReference type="Proteomes" id="UP000294882">
    <property type="component" value="Unassembled WGS sequence"/>
</dbReference>
<proteinExistence type="predicted"/>
<keyword evidence="1" id="KW-0808">Transferase</keyword>
<name>A0A4R7TZK0_9BACT</name>
<sequence length="286" mass="33922">MVINNVKYKKTEILKQFVEVCEANSLWYSLDEKTLLLAFTKNNFDDFMDHYEVFMTYDSYEKLKLTCPKNVLDNSKHSRYFDLQCKFISDINNIYENQPFLNINLILPTTIKKLKKFVSYKNKKKSQINHYLSYRNTNVSSIKNKIALSKLLRPFYLTFSYKELINSLYTDEYEGFIITQNIITKNIIDKWIGNLSFRTKNVILNGLTVKVIEEYEDYLINLFGKNYAEFIPNEPANWYINPIEKYNFAKIDLEENKPTSEIKVFNTGEENKIDGTLKTEEIKVFD</sequence>
<dbReference type="GO" id="GO:0016740">
    <property type="term" value="F:transferase activity"/>
    <property type="evidence" value="ECO:0007669"/>
    <property type="project" value="UniProtKB-KW"/>
</dbReference>
<accession>A0A4R7TZK0</accession>
<gene>
    <name evidence="1" type="ORF">JN03_0178</name>
</gene>
<comment type="caution">
    <text evidence="1">The sequence shown here is derived from an EMBL/GenBank/DDBJ whole genome shotgun (WGS) entry which is preliminary data.</text>
</comment>
<dbReference type="EMBL" id="SOCH01000002">
    <property type="protein sequence ID" value="TDU98154.1"/>
    <property type="molecule type" value="Genomic_DNA"/>
</dbReference>
<dbReference type="RefSeq" id="WP_134076491.1">
    <property type="nucleotide sequence ID" value="NZ_SOCH01000002.1"/>
</dbReference>